<feature type="domain" description="ABC transporter" evidence="4">
    <location>
        <begin position="1"/>
        <end position="246"/>
    </location>
</feature>
<comment type="caution">
    <text evidence="5">The sequence shown here is derived from an EMBL/GenBank/DDBJ whole genome shotgun (WGS) entry which is preliminary data.</text>
</comment>
<dbReference type="SUPFAM" id="SSF52540">
    <property type="entry name" value="P-loop containing nucleoside triphosphate hydrolases"/>
    <property type="match status" value="1"/>
</dbReference>
<dbReference type="Pfam" id="PF08402">
    <property type="entry name" value="TOBE_2"/>
    <property type="match status" value="1"/>
</dbReference>
<keyword evidence="6" id="KW-1185">Reference proteome</keyword>
<reference evidence="5 6" key="1">
    <citation type="submission" date="2022-08" db="EMBL/GenBank/DDBJ databases">
        <title>Bacterial and archaeal communities from various locations to study Microbial Dark Matter (Phase II).</title>
        <authorList>
            <person name="Stepanauskas R."/>
        </authorList>
    </citation>
    <scope>NUCLEOTIDE SEQUENCE [LARGE SCALE GENOMIC DNA]</scope>
    <source>
        <strain evidence="5 6">PD1</strain>
    </source>
</reference>
<proteinExistence type="predicted"/>
<gene>
    <name evidence="5" type="ORF">M2350_000848</name>
</gene>
<dbReference type="PROSITE" id="PS50893">
    <property type="entry name" value="ABC_TRANSPORTER_2"/>
    <property type="match status" value="1"/>
</dbReference>
<protein>
    <submittedName>
        <fullName evidence="5">ABC-type Fe3+/spermidine/putrescine transport system ATPase subunit</fullName>
    </submittedName>
</protein>
<dbReference type="InterPro" id="IPR003593">
    <property type="entry name" value="AAA+_ATPase"/>
</dbReference>
<evidence type="ECO:0000256" key="1">
    <source>
        <dbReference type="ARBA" id="ARBA00022448"/>
    </source>
</evidence>
<dbReference type="PANTHER" id="PTHR42781">
    <property type="entry name" value="SPERMIDINE/PUTRESCINE IMPORT ATP-BINDING PROTEIN POTA"/>
    <property type="match status" value="1"/>
</dbReference>
<dbReference type="SMART" id="SM00382">
    <property type="entry name" value="AAA"/>
    <property type="match status" value="1"/>
</dbReference>
<dbReference type="SUPFAM" id="SSF50331">
    <property type="entry name" value="MOP-like"/>
    <property type="match status" value="1"/>
</dbReference>
<dbReference type="EMBL" id="JANUCP010000001">
    <property type="protein sequence ID" value="MCS3918451.1"/>
    <property type="molecule type" value="Genomic_DNA"/>
</dbReference>
<keyword evidence="1" id="KW-0813">Transport</keyword>
<dbReference type="InterPro" id="IPR050093">
    <property type="entry name" value="ABC_SmlMolc_Importer"/>
</dbReference>
<dbReference type="RefSeq" id="WP_407655283.1">
    <property type="nucleotide sequence ID" value="NZ_CP130454.1"/>
</dbReference>
<evidence type="ECO:0000256" key="3">
    <source>
        <dbReference type="ARBA" id="ARBA00022840"/>
    </source>
</evidence>
<dbReference type="PROSITE" id="PS00211">
    <property type="entry name" value="ABC_TRANSPORTER_1"/>
    <property type="match status" value="1"/>
</dbReference>
<dbReference type="InterPro" id="IPR013611">
    <property type="entry name" value="Transp-assoc_OB_typ2"/>
</dbReference>
<dbReference type="InterPro" id="IPR008995">
    <property type="entry name" value="Mo/tungstate-bd_C_term_dom"/>
</dbReference>
<dbReference type="Pfam" id="PF00005">
    <property type="entry name" value="ABC_tran"/>
    <property type="match status" value="1"/>
</dbReference>
<dbReference type="PANTHER" id="PTHR42781:SF4">
    <property type="entry name" value="SPERMIDINE_PUTRESCINE IMPORT ATP-BINDING PROTEIN POTA"/>
    <property type="match status" value="1"/>
</dbReference>
<evidence type="ECO:0000313" key="6">
    <source>
        <dbReference type="Proteomes" id="UP001204798"/>
    </source>
</evidence>
<keyword evidence="2" id="KW-0547">Nucleotide-binding</keyword>
<name>A0ABT2EKJ9_9BACT</name>
<dbReference type="Proteomes" id="UP001204798">
    <property type="component" value="Unassembled WGS sequence"/>
</dbReference>
<dbReference type="InterPro" id="IPR003439">
    <property type="entry name" value="ABC_transporter-like_ATP-bd"/>
</dbReference>
<dbReference type="Gene3D" id="2.40.50.100">
    <property type="match status" value="2"/>
</dbReference>
<evidence type="ECO:0000256" key="2">
    <source>
        <dbReference type="ARBA" id="ARBA00022741"/>
    </source>
</evidence>
<organism evidence="5 6">
    <name type="scientific">Candidatus Fervidibacter sacchari</name>
    <dbReference type="NCBI Taxonomy" id="1448929"/>
    <lineage>
        <taxon>Bacteria</taxon>
        <taxon>Candidatus Fervidibacterota</taxon>
        <taxon>Candidatus Fervidibacter</taxon>
    </lineage>
</organism>
<sequence length="386" mass="42636">MLLVENLSIRLGEFDLRDISFEVRDGEYFVLLGPTGTGKTVLIECIAGLHRPRTGKIILNGRDVTDLPPEERGIAYVPQDYALFPNLTAFENIAFGLRVRKLPDSKVRAKVYELAEWLGITYLLDRLPLTLSGGEKQRVALARALAVEPQILLLDEPLAAVDEQTRERLCRELKAIQRQTGATFVHVSHNFEETLAVADRIGVMNFFEGTGDGGRGTKLRIGQLLQVGTPDEIFYRPVNEFVAHFTRAENIWRGEIRSQTGEWAQVWLNGASLWVQLPEGHQLPKGEITVVVRPERVRLLTAAKVSDEQMNLLSGEISAMTDKGAFWKVEVSTEVGISVVALVSKREAEQMGLALGQPVAVALDPSFIHLCPASGTFAESVGVLSN</sequence>
<evidence type="ECO:0000313" key="5">
    <source>
        <dbReference type="EMBL" id="MCS3918451.1"/>
    </source>
</evidence>
<dbReference type="Gene3D" id="3.40.50.300">
    <property type="entry name" value="P-loop containing nucleotide triphosphate hydrolases"/>
    <property type="match status" value="1"/>
</dbReference>
<dbReference type="InterPro" id="IPR027417">
    <property type="entry name" value="P-loop_NTPase"/>
</dbReference>
<accession>A0ABT2EKJ9</accession>
<dbReference type="InterPro" id="IPR017871">
    <property type="entry name" value="ABC_transporter-like_CS"/>
</dbReference>
<keyword evidence="3" id="KW-0067">ATP-binding</keyword>
<evidence type="ECO:0000259" key="4">
    <source>
        <dbReference type="PROSITE" id="PS50893"/>
    </source>
</evidence>